<name>A0ABR1F346_9ASCO</name>
<reference evidence="16 17" key="1">
    <citation type="submission" date="2024-03" db="EMBL/GenBank/DDBJ databases">
        <title>Genome-scale model development and genomic sequencing of the oleaginous clade Lipomyces.</title>
        <authorList>
            <consortium name="Lawrence Berkeley National Laboratory"/>
            <person name="Czajka J.J."/>
            <person name="Han Y."/>
            <person name="Kim J."/>
            <person name="Mondo S.J."/>
            <person name="Hofstad B.A."/>
            <person name="Robles A."/>
            <person name="Haridas S."/>
            <person name="Riley R."/>
            <person name="LaButti K."/>
            <person name="Pangilinan J."/>
            <person name="Andreopoulos W."/>
            <person name="Lipzen A."/>
            <person name="Yan J."/>
            <person name="Wang M."/>
            <person name="Ng V."/>
            <person name="Grigoriev I.V."/>
            <person name="Spatafora J.W."/>
            <person name="Magnuson J.K."/>
            <person name="Baker S.E."/>
            <person name="Pomraning K.R."/>
        </authorList>
    </citation>
    <scope>NUCLEOTIDE SEQUENCE [LARGE SCALE GENOMIC DNA]</scope>
    <source>
        <strain evidence="16 17">Phaff 52-87</strain>
    </source>
</reference>
<accession>A0ABR1F346</accession>
<keyword evidence="7" id="KW-0067">ATP-binding</keyword>
<evidence type="ECO:0000256" key="5">
    <source>
        <dbReference type="ARBA" id="ARBA00022801"/>
    </source>
</evidence>
<keyword evidence="4" id="KW-0547">Nucleotide-binding</keyword>
<feature type="compositionally biased region" description="Acidic residues" evidence="12">
    <location>
        <begin position="379"/>
        <end position="392"/>
    </location>
</feature>
<comment type="caution">
    <text evidence="16">The sequence shown here is derived from an EMBL/GenBank/DDBJ whole genome shotgun (WGS) entry which is preliminary data.</text>
</comment>
<dbReference type="InterPro" id="IPR011545">
    <property type="entry name" value="DEAD/DEAH_box_helicase_dom"/>
</dbReference>
<evidence type="ECO:0000256" key="4">
    <source>
        <dbReference type="ARBA" id="ARBA00022741"/>
    </source>
</evidence>
<keyword evidence="17" id="KW-1185">Reference proteome</keyword>
<evidence type="ECO:0000259" key="15">
    <source>
        <dbReference type="PROSITE" id="PS51195"/>
    </source>
</evidence>
<evidence type="ECO:0000256" key="7">
    <source>
        <dbReference type="ARBA" id="ARBA00022840"/>
    </source>
</evidence>
<dbReference type="Pfam" id="PF00271">
    <property type="entry name" value="Helicase_C"/>
    <property type="match status" value="1"/>
</dbReference>
<evidence type="ECO:0000256" key="2">
    <source>
        <dbReference type="ARBA" id="ARBA00012552"/>
    </source>
</evidence>
<dbReference type="GeneID" id="90040465"/>
<gene>
    <name evidence="16" type="ORF">BZA70DRAFT_311411</name>
</gene>
<feature type="region of interest" description="Disordered" evidence="12">
    <location>
        <begin position="1"/>
        <end position="63"/>
    </location>
</feature>
<dbReference type="Gene3D" id="3.40.50.300">
    <property type="entry name" value="P-loop containing nucleotide triphosphate hydrolases"/>
    <property type="match status" value="2"/>
</dbReference>
<evidence type="ECO:0000256" key="8">
    <source>
        <dbReference type="ARBA" id="ARBA00022884"/>
    </source>
</evidence>
<dbReference type="PROSITE" id="PS51194">
    <property type="entry name" value="HELICASE_CTER"/>
    <property type="match status" value="1"/>
</dbReference>
<keyword evidence="9" id="KW-0539">Nucleus</keyword>
<feature type="short sequence motif" description="Q motif" evidence="11">
    <location>
        <begin position="181"/>
        <end position="209"/>
    </location>
</feature>
<evidence type="ECO:0000256" key="1">
    <source>
        <dbReference type="ARBA" id="ARBA00004123"/>
    </source>
</evidence>
<evidence type="ECO:0000256" key="12">
    <source>
        <dbReference type="SAM" id="MobiDB-lite"/>
    </source>
</evidence>
<feature type="region of interest" description="Disordered" evidence="12">
    <location>
        <begin position="711"/>
        <end position="745"/>
    </location>
</feature>
<dbReference type="InterPro" id="IPR050079">
    <property type="entry name" value="DEAD_box_RNA_helicase"/>
</dbReference>
<dbReference type="SMART" id="SM00487">
    <property type="entry name" value="DEXDc"/>
    <property type="match status" value="1"/>
</dbReference>
<comment type="subcellular location">
    <subcellularLocation>
        <location evidence="1">Nucleus</location>
    </subcellularLocation>
</comment>
<protein>
    <recommendedName>
        <fullName evidence="2">RNA helicase</fullName>
        <ecNumber evidence="2">3.6.4.13</ecNumber>
    </recommendedName>
</protein>
<feature type="region of interest" description="Disordered" evidence="12">
    <location>
        <begin position="134"/>
        <end position="161"/>
    </location>
</feature>
<evidence type="ECO:0000313" key="17">
    <source>
        <dbReference type="Proteomes" id="UP001498771"/>
    </source>
</evidence>
<dbReference type="InterPro" id="IPR000629">
    <property type="entry name" value="RNA-helicase_DEAD-box_CS"/>
</dbReference>
<evidence type="ECO:0000259" key="14">
    <source>
        <dbReference type="PROSITE" id="PS51194"/>
    </source>
</evidence>
<sequence>MGVKRKHQSTESSKVDAKKRGVSTSSKPPSNESKTSQSSDDEEEYLDASNLHWKPVTLPDRVGDMEGLMGFEEIDGVAIEYENTVGGKEKIVKFKKVKPQAVKSAAEASTTAEGDEEKIEKVPELSKEELERKLARKKMHKERDQRKKERKKAAAKAASAAAAETNTFEALGELEDTEMPAWQEVYPLSESLLHGLKDLGFSAPTEIQRQALPLILEGHDVVGKAATGSGKTLAFGLAILEKYLSSSAASTDKKELTFKTAPAPAALILAPTRELVQQISEHITKASKYTTANIMMVTGGLAIQKQKRHLSYFPDVVVATPGRLHELMTSDSEGLIGWLAGVETLVLDEADRLLQDGHFKELNEILDMIGQNRGKDGAEESETESEEEEDDNQTDKKSSNQKKKRAKNYRQTLVFSATFAKDLTRKLSGPKKASNGKKKRTKFVSNTIEGEENTMAYLLDKLNFREGTPTYVDVNPDEAVKSEIIEGVMMCDAMQKDVFLYFFLLKYPGRTIVFVNSIDAVKRIARFLQELQVPAVAFHSHMIQKQRLRTIERFKENSHGILISTDVAARGLDIPHVKHVLHYHLPRSADMYVHRSGRTARGTDSGVAMILCATNEFAQLKNMAVKLGKKVKDFKTFEVEPFVVKQLAERVHIATDITKLETQLATGGNQLGKGHKNGKNGGSGSGADMSLLRQGAEDLGLDMSEAEDILASSDDDDEDDYKGHKGKKNGDADSQAEGTNKQRERQRAELQSLRQQLKGLVATPVMTGLMRSRSYITSGVVNIAQQMVDGSAHKTFLGQTNTTALEDVAKSKRQRKKHVIKEV</sequence>
<keyword evidence="3" id="KW-0690">Ribosome biogenesis</keyword>
<dbReference type="SUPFAM" id="SSF52540">
    <property type="entry name" value="P-loop containing nucleoside triphosphate hydrolases"/>
    <property type="match status" value="1"/>
</dbReference>
<dbReference type="InterPro" id="IPR027417">
    <property type="entry name" value="P-loop_NTPase"/>
</dbReference>
<evidence type="ECO:0000256" key="3">
    <source>
        <dbReference type="ARBA" id="ARBA00022517"/>
    </source>
</evidence>
<feature type="compositionally biased region" description="Polar residues" evidence="12">
    <location>
        <begin position="22"/>
        <end position="38"/>
    </location>
</feature>
<evidence type="ECO:0000259" key="13">
    <source>
        <dbReference type="PROSITE" id="PS51192"/>
    </source>
</evidence>
<dbReference type="GO" id="GO:0004386">
    <property type="term" value="F:helicase activity"/>
    <property type="evidence" value="ECO:0007669"/>
    <property type="project" value="UniProtKB-KW"/>
</dbReference>
<keyword evidence="6 16" id="KW-0347">Helicase</keyword>
<organism evidence="16 17">
    <name type="scientific">Myxozyma melibiosi</name>
    <dbReference type="NCBI Taxonomy" id="54550"/>
    <lineage>
        <taxon>Eukaryota</taxon>
        <taxon>Fungi</taxon>
        <taxon>Dikarya</taxon>
        <taxon>Ascomycota</taxon>
        <taxon>Saccharomycotina</taxon>
        <taxon>Lipomycetes</taxon>
        <taxon>Lipomycetales</taxon>
        <taxon>Lipomycetaceae</taxon>
        <taxon>Myxozyma</taxon>
    </lineage>
</organism>
<dbReference type="PANTHER" id="PTHR47959">
    <property type="entry name" value="ATP-DEPENDENT RNA HELICASE RHLE-RELATED"/>
    <property type="match status" value="1"/>
</dbReference>
<dbReference type="PROSITE" id="PS51192">
    <property type="entry name" value="HELICASE_ATP_BIND_1"/>
    <property type="match status" value="1"/>
</dbReference>
<dbReference type="EC" id="3.6.4.13" evidence="2"/>
<dbReference type="PROSITE" id="PS00039">
    <property type="entry name" value="DEAD_ATP_HELICASE"/>
    <property type="match status" value="1"/>
</dbReference>
<dbReference type="RefSeq" id="XP_064767303.1">
    <property type="nucleotide sequence ID" value="XM_064914953.1"/>
</dbReference>
<comment type="catalytic activity">
    <reaction evidence="10">
        <text>ATP + H2O = ADP + phosphate + H(+)</text>
        <dbReference type="Rhea" id="RHEA:13065"/>
        <dbReference type="ChEBI" id="CHEBI:15377"/>
        <dbReference type="ChEBI" id="CHEBI:15378"/>
        <dbReference type="ChEBI" id="CHEBI:30616"/>
        <dbReference type="ChEBI" id="CHEBI:43474"/>
        <dbReference type="ChEBI" id="CHEBI:456216"/>
        <dbReference type="EC" id="3.6.4.13"/>
    </reaction>
</comment>
<dbReference type="PANTHER" id="PTHR47959:SF1">
    <property type="entry name" value="ATP-DEPENDENT RNA HELICASE DBPA"/>
    <property type="match status" value="1"/>
</dbReference>
<feature type="region of interest" description="Disordered" evidence="12">
    <location>
        <begin position="667"/>
        <end position="690"/>
    </location>
</feature>
<evidence type="ECO:0000256" key="10">
    <source>
        <dbReference type="ARBA" id="ARBA00047984"/>
    </source>
</evidence>
<dbReference type="PROSITE" id="PS51195">
    <property type="entry name" value="Q_MOTIF"/>
    <property type="match status" value="1"/>
</dbReference>
<proteinExistence type="predicted"/>
<keyword evidence="8" id="KW-0694">RNA-binding</keyword>
<feature type="domain" description="Helicase ATP-binding" evidence="13">
    <location>
        <begin position="212"/>
        <end position="437"/>
    </location>
</feature>
<feature type="domain" description="Helicase C-terminal" evidence="14">
    <location>
        <begin position="499"/>
        <end position="642"/>
    </location>
</feature>
<feature type="compositionally biased region" description="Acidic residues" evidence="12">
    <location>
        <begin position="711"/>
        <end position="720"/>
    </location>
</feature>
<dbReference type="SMART" id="SM00490">
    <property type="entry name" value="HELICc"/>
    <property type="match status" value="1"/>
</dbReference>
<feature type="region of interest" description="Disordered" evidence="12">
    <location>
        <begin position="370"/>
        <end position="405"/>
    </location>
</feature>
<dbReference type="Pfam" id="PF00270">
    <property type="entry name" value="DEAD"/>
    <property type="match status" value="1"/>
</dbReference>
<dbReference type="CDD" id="cd18787">
    <property type="entry name" value="SF2_C_DEAD"/>
    <property type="match status" value="1"/>
</dbReference>
<dbReference type="InterPro" id="IPR014001">
    <property type="entry name" value="Helicase_ATP-bd"/>
</dbReference>
<dbReference type="InterPro" id="IPR001650">
    <property type="entry name" value="Helicase_C-like"/>
</dbReference>
<dbReference type="Proteomes" id="UP001498771">
    <property type="component" value="Unassembled WGS sequence"/>
</dbReference>
<feature type="domain" description="DEAD-box RNA helicase Q" evidence="15">
    <location>
        <begin position="181"/>
        <end position="209"/>
    </location>
</feature>
<evidence type="ECO:0000256" key="11">
    <source>
        <dbReference type="PROSITE-ProRule" id="PRU00552"/>
    </source>
</evidence>
<dbReference type="EMBL" id="JBBJBU010000008">
    <property type="protein sequence ID" value="KAK7204270.1"/>
    <property type="molecule type" value="Genomic_DNA"/>
</dbReference>
<evidence type="ECO:0000313" key="16">
    <source>
        <dbReference type="EMBL" id="KAK7204270.1"/>
    </source>
</evidence>
<dbReference type="InterPro" id="IPR014014">
    <property type="entry name" value="RNA_helicase_DEAD_Q_motif"/>
</dbReference>
<evidence type="ECO:0000256" key="6">
    <source>
        <dbReference type="ARBA" id="ARBA00022806"/>
    </source>
</evidence>
<keyword evidence="5" id="KW-0378">Hydrolase</keyword>
<evidence type="ECO:0000256" key="9">
    <source>
        <dbReference type="ARBA" id="ARBA00023242"/>
    </source>
</evidence>